<keyword evidence="6" id="KW-0809">Transit peptide</keyword>
<reference evidence="11 12" key="1">
    <citation type="submission" date="2024-01" db="EMBL/GenBank/DDBJ databases">
        <title>A draft genome for the cacao thread blight pathogen Marasmiellus scandens.</title>
        <authorList>
            <person name="Baruah I.K."/>
            <person name="Leung J."/>
            <person name="Bukari Y."/>
            <person name="Amoako-Attah I."/>
            <person name="Meinhardt L.W."/>
            <person name="Bailey B.A."/>
            <person name="Cohen S.P."/>
        </authorList>
    </citation>
    <scope>NUCLEOTIDE SEQUENCE [LARGE SCALE GENOMIC DNA]</scope>
    <source>
        <strain evidence="11 12">GH-19</strain>
    </source>
</reference>
<evidence type="ECO:0000256" key="8">
    <source>
        <dbReference type="ARBA" id="ARBA00023065"/>
    </source>
</evidence>
<dbReference type="PANTHER" id="PTHR13890:SF0">
    <property type="entry name" value="MAGNESIUM TRANSPORTER MRS2 HOMOLOG, MITOCHONDRIAL"/>
    <property type="match status" value="1"/>
</dbReference>
<dbReference type="EMBL" id="JBANRG010000029">
    <property type="protein sequence ID" value="KAK7452100.1"/>
    <property type="molecule type" value="Genomic_DNA"/>
</dbReference>
<evidence type="ECO:0000313" key="11">
    <source>
        <dbReference type="EMBL" id="KAK7452100.1"/>
    </source>
</evidence>
<name>A0ABR1J691_9AGAR</name>
<keyword evidence="3" id="KW-0813">Transport</keyword>
<keyword evidence="5" id="KW-0460">Magnesium</keyword>
<accession>A0ABR1J691</accession>
<keyword evidence="12" id="KW-1185">Reference proteome</keyword>
<protein>
    <submittedName>
        <fullName evidence="11">Magnesium ion transporter</fullName>
    </submittedName>
</protein>
<dbReference type="PANTHER" id="PTHR13890">
    <property type="entry name" value="RNA SPLICING PROTEIN MRS2, MITOCHONDRIAL"/>
    <property type="match status" value="1"/>
</dbReference>
<dbReference type="Gene3D" id="1.20.58.340">
    <property type="entry name" value="Magnesium transport protein CorA, transmembrane region"/>
    <property type="match status" value="1"/>
</dbReference>
<dbReference type="Pfam" id="PF22099">
    <property type="entry name" value="MRS2-like"/>
    <property type="match status" value="1"/>
</dbReference>
<keyword evidence="4" id="KW-0812">Transmembrane</keyword>
<evidence type="ECO:0000256" key="4">
    <source>
        <dbReference type="ARBA" id="ARBA00022692"/>
    </source>
</evidence>
<evidence type="ECO:0000256" key="5">
    <source>
        <dbReference type="ARBA" id="ARBA00022842"/>
    </source>
</evidence>
<evidence type="ECO:0000256" key="6">
    <source>
        <dbReference type="ARBA" id="ARBA00022946"/>
    </source>
</evidence>
<evidence type="ECO:0000256" key="9">
    <source>
        <dbReference type="ARBA" id="ARBA00023136"/>
    </source>
</evidence>
<keyword evidence="7" id="KW-1133">Transmembrane helix</keyword>
<gene>
    <name evidence="11" type="primary">MRS2_1</name>
    <name evidence="11" type="ORF">VKT23_012204</name>
</gene>
<evidence type="ECO:0000256" key="2">
    <source>
        <dbReference type="ARBA" id="ARBA00009765"/>
    </source>
</evidence>
<comment type="caution">
    <text evidence="11">The sequence shown here is derived from an EMBL/GenBank/DDBJ whole genome shotgun (WGS) entry which is preliminary data.</text>
</comment>
<comment type="subcellular location">
    <subcellularLocation>
        <location evidence="1">Membrane</location>
        <topology evidence="1">Multi-pass membrane protein</topology>
    </subcellularLocation>
</comment>
<dbReference type="InterPro" id="IPR039204">
    <property type="entry name" value="MRS2-like"/>
</dbReference>
<evidence type="ECO:0000313" key="12">
    <source>
        <dbReference type="Proteomes" id="UP001498398"/>
    </source>
</evidence>
<keyword evidence="8" id="KW-0406">Ion transport</keyword>
<comment type="similarity">
    <text evidence="2">Belongs to the CorA metal ion transporter (MIT) (TC 1.A.35) family.</text>
</comment>
<feature type="region of interest" description="Disordered" evidence="10">
    <location>
        <begin position="205"/>
        <end position="227"/>
    </location>
</feature>
<proteinExistence type="inferred from homology"/>
<evidence type="ECO:0000256" key="3">
    <source>
        <dbReference type="ARBA" id="ARBA00022448"/>
    </source>
</evidence>
<organism evidence="11 12">
    <name type="scientific">Marasmiellus scandens</name>
    <dbReference type="NCBI Taxonomy" id="2682957"/>
    <lineage>
        <taxon>Eukaryota</taxon>
        <taxon>Fungi</taxon>
        <taxon>Dikarya</taxon>
        <taxon>Basidiomycota</taxon>
        <taxon>Agaricomycotina</taxon>
        <taxon>Agaricomycetes</taxon>
        <taxon>Agaricomycetidae</taxon>
        <taxon>Agaricales</taxon>
        <taxon>Marasmiineae</taxon>
        <taxon>Omphalotaceae</taxon>
        <taxon>Marasmiellus</taxon>
    </lineage>
</organism>
<evidence type="ECO:0000256" key="1">
    <source>
        <dbReference type="ARBA" id="ARBA00004141"/>
    </source>
</evidence>
<keyword evidence="9" id="KW-0472">Membrane</keyword>
<dbReference type="Proteomes" id="UP001498398">
    <property type="component" value="Unassembled WGS sequence"/>
</dbReference>
<sequence length="227" mass="25938">MEDDIDHDRFKRLLHYSRRLASFQNRARLVGEALEEGVVDEDLDAMYLSSDEKNGVTVSRNGDHEDLEVLLEMFHKQVKEVVNGWEYRGVSFAALFLQVANMCFTQANVQSTQEIVELILDSNRNASLSLDLLQMSIATFGVGTGALIAGLFVDKPHRIPSLRIPRNDCHLWTICIYSGFAGFRKLTRIKRVGLNSSYNGRQRTRGRCKEAEEKKRKPWLPLPLRRG</sequence>
<evidence type="ECO:0000256" key="10">
    <source>
        <dbReference type="SAM" id="MobiDB-lite"/>
    </source>
</evidence>
<evidence type="ECO:0000256" key="7">
    <source>
        <dbReference type="ARBA" id="ARBA00022989"/>
    </source>
</evidence>